<accession>A0ABS0J7A1</accession>
<evidence type="ECO:0000256" key="2">
    <source>
        <dbReference type="ARBA" id="ARBA00022517"/>
    </source>
</evidence>
<keyword evidence="7" id="KW-1185">Reference proteome</keyword>
<name>A0ABS0J7A1_9BACT</name>
<dbReference type="InterPro" id="IPR023153">
    <property type="entry name" value="DarP_sf"/>
</dbReference>
<dbReference type="NCBIfam" id="NF003593">
    <property type="entry name" value="PRK05255.1-1"/>
    <property type="match status" value="1"/>
</dbReference>
<keyword evidence="1" id="KW-0963">Cytoplasm</keyword>
<evidence type="ECO:0000256" key="4">
    <source>
        <dbReference type="ARBA" id="ARBA00022884"/>
    </source>
</evidence>
<evidence type="ECO:0000313" key="7">
    <source>
        <dbReference type="Proteomes" id="UP001194469"/>
    </source>
</evidence>
<dbReference type="EMBL" id="VRYY01000540">
    <property type="protein sequence ID" value="MBG3878312.1"/>
    <property type="molecule type" value="Genomic_DNA"/>
</dbReference>
<protein>
    <submittedName>
        <fullName evidence="6">DUF615 domain-containing protein</fullName>
    </submittedName>
</protein>
<keyword evidence="4" id="KW-0694">RNA-binding</keyword>
<proteinExistence type="inferred from homology"/>
<evidence type="ECO:0000313" key="6">
    <source>
        <dbReference type="EMBL" id="MBG3878312.1"/>
    </source>
</evidence>
<sequence>MARRRIPDSLPPSGVATDNDIRDVSRSQKKRESNAMQTLGQELVRLPASRVRSLGLPDELERAVLEWHAMSTHEARRRQLQYIGRVIREGDWEAVSAQMGEVRAVKQAEDDDFHRIEELREQLLAAGPDRLQPYLEQWADVDPRHLRLLVRDALAERAASKPPRAGRALFRLLREVAEE</sequence>
<feature type="compositionally biased region" description="Basic and acidic residues" evidence="5">
    <location>
        <begin position="19"/>
        <end position="33"/>
    </location>
</feature>
<keyword evidence="3" id="KW-0699">rRNA-binding</keyword>
<reference evidence="6 7" key="1">
    <citation type="submission" date="2019-08" db="EMBL/GenBank/DDBJ databases">
        <authorList>
            <person name="Luo N."/>
        </authorList>
    </citation>
    <scope>NUCLEOTIDE SEQUENCE [LARGE SCALE GENOMIC DNA]</scope>
    <source>
        <strain evidence="6 7">NCIMB 9442</strain>
    </source>
</reference>
<dbReference type="SUPFAM" id="SSF158710">
    <property type="entry name" value="PSPTO4464-like"/>
    <property type="match status" value="1"/>
</dbReference>
<dbReference type="PANTHER" id="PTHR38101">
    <property type="entry name" value="UPF0307 PROTEIN YJGA"/>
    <property type="match status" value="1"/>
</dbReference>
<dbReference type="PANTHER" id="PTHR38101:SF1">
    <property type="entry name" value="UPF0307 PROTEIN YJGA"/>
    <property type="match status" value="1"/>
</dbReference>
<evidence type="ECO:0000256" key="3">
    <source>
        <dbReference type="ARBA" id="ARBA00022730"/>
    </source>
</evidence>
<evidence type="ECO:0000256" key="5">
    <source>
        <dbReference type="SAM" id="MobiDB-lite"/>
    </source>
</evidence>
<feature type="region of interest" description="Disordered" evidence="5">
    <location>
        <begin position="1"/>
        <end position="35"/>
    </location>
</feature>
<dbReference type="PIRSF" id="PIRSF016183">
    <property type="entry name" value="UCP016183"/>
    <property type="match status" value="1"/>
</dbReference>
<evidence type="ECO:0000256" key="1">
    <source>
        <dbReference type="ARBA" id="ARBA00022490"/>
    </source>
</evidence>
<comment type="caution">
    <text evidence="6">The sequence shown here is derived from an EMBL/GenBank/DDBJ whole genome shotgun (WGS) entry which is preliminary data.</text>
</comment>
<dbReference type="RefSeq" id="WP_196610259.1">
    <property type="nucleotide sequence ID" value="NZ_VRYY01000540.1"/>
</dbReference>
<dbReference type="InterPro" id="IPR006839">
    <property type="entry name" value="DarP"/>
</dbReference>
<dbReference type="Gene3D" id="1.10.60.30">
    <property type="entry name" value="PSPTO4464-like domains"/>
    <property type="match status" value="2"/>
</dbReference>
<keyword evidence="2" id="KW-0690">Ribosome biogenesis</keyword>
<gene>
    <name evidence="6" type="ORF">FVW20_15160</name>
</gene>
<dbReference type="Proteomes" id="UP001194469">
    <property type="component" value="Unassembled WGS sequence"/>
</dbReference>
<organism evidence="6 7">
    <name type="scientific">Nitratidesulfovibrio oxamicus</name>
    <dbReference type="NCBI Taxonomy" id="32016"/>
    <lineage>
        <taxon>Bacteria</taxon>
        <taxon>Pseudomonadati</taxon>
        <taxon>Thermodesulfobacteriota</taxon>
        <taxon>Desulfovibrionia</taxon>
        <taxon>Desulfovibrionales</taxon>
        <taxon>Desulfovibrionaceae</taxon>
        <taxon>Nitratidesulfovibrio</taxon>
    </lineage>
</organism>
<dbReference type="HAMAP" id="MF_00765">
    <property type="entry name" value="DarP"/>
    <property type="match status" value="1"/>
</dbReference>
<dbReference type="CDD" id="cd16331">
    <property type="entry name" value="YjgA-like"/>
    <property type="match status" value="1"/>
</dbReference>
<dbReference type="Pfam" id="PF04751">
    <property type="entry name" value="DarP"/>
    <property type="match status" value="1"/>
</dbReference>